<dbReference type="EMBL" id="MU275839">
    <property type="protein sequence ID" value="KAI0053738.1"/>
    <property type="molecule type" value="Genomic_DNA"/>
</dbReference>
<name>A0ACB8SD11_9AGAM</name>
<keyword evidence="2" id="KW-1185">Reference proteome</keyword>
<proteinExistence type="predicted"/>
<sequence length="884" mass="97733">MSHGCARDKSSFAWVMEAFEPKKPGVPFGRLAENFFLTIPNSASAISASRQYASVPHLAGSDGDLQTAEDFLLLLQREFGIPKGAKQPIYPAGSAASRNATLSITNLTEPTAWIDVYYPVLNTPLDHSLQILDDEGEVVWTAELEEVADQTDGDAWNYSDAVPTWHGLSRDGEVTGKLIDANYGLKSDYDALVAKGVNLTGAIIIARYGGNFRGLKASIKAAQELGAAGVLIYSDPRDDGTVTEANGYTAYPHGPARNPTSVQRGSVQFLSIYPGDPTTPGYPAYENITRTNGSNIPEIPSLPISWANAKVLLEELNDKNRTVKLVNHVDTKVTPIWNSVGVIPGHIKDEVIIVGNHRDAWVLGATDPTSGTASVHEVVRGFGALLKEGWKPLRTIVIASWDAEEYGLIGSTEWGEDFADWIQKYVVAYFNLDSSVSGSKFSASASPSLAHFIRETAEQLPHPTDPTRTLWDARQDQGELFGQHDDAESLAMEAETTVVPDSIGVSPLGSGSDFTVFLQRLGVASLSSGFGSTRHDPVYHYHSVFDSERWQEVYGDVGFVKHVAVAKHLGVQTLRLADSIILPFNTTHYAFELESYLNKVEDLADASSVAANLTPLRAAIKSLQFASLKLDHEKHVLDHLVRRLVHRWRKHFPTPPNHEIPHPPPPHHPERPQPPKATHRPEPPHHPKRPEHPKAPHHPEHPDPPSRVGRVLKKCKGMFGPPPPRPDAFMETPTGKKHRVGHAGAWHAEQREKDDAVLATILGEEVDEKKPHFPHLPHHPHWPHWPRPKPRHPSRRMLRAFKAVRKVNQKLVAFERGFIHEDGIKDREWYRHLGVAPGKWLGYGATTLPALTEAITIEKNATLVEYEATRLKEAIEKLTAVLRA</sequence>
<evidence type="ECO:0000313" key="2">
    <source>
        <dbReference type="Proteomes" id="UP000814033"/>
    </source>
</evidence>
<comment type="caution">
    <text evidence="1">The sequence shown here is derived from an EMBL/GenBank/DDBJ whole genome shotgun (WGS) entry which is preliminary data.</text>
</comment>
<dbReference type="Proteomes" id="UP000814033">
    <property type="component" value="Unassembled WGS sequence"/>
</dbReference>
<reference evidence="1" key="2">
    <citation type="journal article" date="2022" name="New Phytol.">
        <title>Evolutionary transition to the ectomycorrhizal habit in the genomes of a hyperdiverse lineage of mushroom-forming fungi.</title>
        <authorList>
            <person name="Looney B."/>
            <person name="Miyauchi S."/>
            <person name="Morin E."/>
            <person name="Drula E."/>
            <person name="Courty P.E."/>
            <person name="Kohler A."/>
            <person name="Kuo A."/>
            <person name="LaButti K."/>
            <person name="Pangilinan J."/>
            <person name="Lipzen A."/>
            <person name="Riley R."/>
            <person name="Andreopoulos W."/>
            <person name="He G."/>
            <person name="Johnson J."/>
            <person name="Nolan M."/>
            <person name="Tritt A."/>
            <person name="Barry K.W."/>
            <person name="Grigoriev I.V."/>
            <person name="Nagy L.G."/>
            <person name="Hibbett D."/>
            <person name="Henrissat B."/>
            <person name="Matheny P.B."/>
            <person name="Labbe J."/>
            <person name="Martin F.M."/>
        </authorList>
    </citation>
    <scope>NUCLEOTIDE SEQUENCE</scope>
    <source>
        <strain evidence="1">FP105234-sp</strain>
    </source>
</reference>
<organism evidence="1 2">
    <name type="scientific">Auriscalpium vulgare</name>
    <dbReference type="NCBI Taxonomy" id="40419"/>
    <lineage>
        <taxon>Eukaryota</taxon>
        <taxon>Fungi</taxon>
        <taxon>Dikarya</taxon>
        <taxon>Basidiomycota</taxon>
        <taxon>Agaricomycotina</taxon>
        <taxon>Agaricomycetes</taxon>
        <taxon>Russulales</taxon>
        <taxon>Auriscalpiaceae</taxon>
        <taxon>Auriscalpium</taxon>
    </lineage>
</organism>
<gene>
    <name evidence="1" type="ORF">FA95DRAFT_1530694</name>
</gene>
<accession>A0ACB8SD11</accession>
<protein>
    <submittedName>
        <fullName evidence="1">Zn-dependent exopeptidase</fullName>
    </submittedName>
</protein>
<reference evidence="1" key="1">
    <citation type="submission" date="2021-02" db="EMBL/GenBank/DDBJ databases">
        <authorList>
            <consortium name="DOE Joint Genome Institute"/>
            <person name="Ahrendt S."/>
            <person name="Looney B.P."/>
            <person name="Miyauchi S."/>
            <person name="Morin E."/>
            <person name="Drula E."/>
            <person name="Courty P.E."/>
            <person name="Chicoki N."/>
            <person name="Fauchery L."/>
            <person name="Kohler A."/>
            <person name="Kuo A."/>
            <person name="Labutti K."/>
            <person name="Pangilinan J."/>
            <person name="Lipzen A."/>
            <person name="Riley R."/>
            <person name="Andreopoulos W."/>
            <person name="He G."/>
            <person name="Johnson J."/>
            <person name="Barry K.W."/>
            <person name="Grigoriev I.V."/>
            <person name="Nagy L."/>
            <person name="Hibbett D."/>
            <person name="Henrissat B."/>
            <person name="Matheny P.B."/>
            <person name="Labbe J."/>
            <person name="Martin F."/>
        </authorList>
    </citation>
    <scope>NUCLEOTIDE SEQUENCE</scope>
    <source>
        <strain evidence="1">FP105234-sp</strain>
    </source>
</reference>
<evidence type="ECO:0000313" key="1">
    <source>
        <dbReference type="EMBL" id="KAI0053738.1"/>
    </source>
</evidence>